<proteinExistence type="predicted"/>
<keyword evidence="1" id="KW-1133">Transmembrane helix</keyword>
<evidence type="ECO:0000313" key="4">
    <source>
        <dbReference type="Proteomes" id="UP000033935"/>
    </source>
</evidence>
<organism evidence="3 4">
    <name type="scientific">Candidatus Uhrbacteria bacterium GW2011_GWF2_39_13</name>
    <dbReference type="NCBI Taxonomy" id="1618995"/>
    <lineage>
        <taxon>Bacteria</taxon>
        <taxon>Candidatus Uhriibacteriota</taxon>
    </lineage>
</organism>
<feature type="transmembrane region" description="Helical" evidence="1">
    <location>
        <begin position="20"/>
        <end position="42"/>
    </location>
</feature>
<feature type="transmembrane region" description="Helical" evidence="1">
    <location>
        <begin position="159"/>
        <end position="178"/>
    </location>
</feature>
<feature type="transmembrane region" description="Helical" evidence="1">
    <location>
        <begin position="62"/>
        <end position="82"/>
    </location>
</feature>
<evidence type="ECO:0000256" key="1">
    <source>
        <dbReference type="SAM" id="Phobius"/>
    </source>
</evidence>
<comment type="caution">
    <text evidence="3">The sequence shown here is derived from an EMBL/GenBank/DDBJ whole genome shotgun (WGS) entry which is preliminary data.</text>
</comment>
<gene>
    <name evidence="3" type="ORF">UT30_C0006G0005</name>
</gene>
<keyword evidence="1" id="KW-0472">Membrane</keyword>
<dbReference type="Proteomes" id="UP000033935">
    <property type="component" value="Unassembled WGS sequence"/>
</dbReference>
<dbReference type="PANTHER" id="PTHR14969:SF13">
    <property type="entry name" value="AT30094P"/>
    <property type="match status" value="1"/>
</dbReference>
<dbReference type="AlphaFoldDB" id="A0A0G0MVP4"/>
<dbReference type="InterPro" id="IPR000326">
    <property type="entry name" value="PAP2/HPO"/>
</dbReference>
<evidence type="ECO:0000259" key="2">
    <source>
        <dbReference type="SMART" id="SM00014"/>
    </source>
</evidence>
<dbReference type="PANTHER" id="PTHR14969">
    <property type="entry name" value="SPHINGOSINE-1-PHOSPHATE PHOSPHOHYDROLASE"/>
    <property type="match status" value="1"/>
</dbReference>
<sequence>MSVDQTLSTNLYRITKDSCILRPLAIFCATTLLFVMVTALVFSCSSADCVGGFWTRIYGNTFFLGIPLFVTWFVTFVLQKLVKRARPFEQGRGEPLIKMVWIEPSFPSAHASVAFATAIVGFYFYADLFGPWLFLVATAVAVGRVAVGVHYFTDILFGAFVGLMIGSVSLKGLLWLLFVSHWF</sequence>
<dbReference type="SMART" id="SM00014">
    <property type="entry name" value="acidPPc"/>
    <property type="match status" value="1"/>
</dbReference>
<reference evidence="3 4" key="1">
    <citation type="journal article" date="2015" name="Nature">
        <title>rRNA introns, odd ribosomes, and small enigmatic genomes across a large radiation of phyla.</title>
        <authorList>
            <person name="Brown C.T."/>
            <person name="Hug L.A."/>
            <person name="Thomas B.C."/>
            <person name="Sharon I."/>
            <person name="Castelle C.J."/>
            <person name="Singh A."/>
            <person name="Wilkins M.J."/>
            <person name="Williams K.H."/>
            <person name="Banfield J.F."/>
        </authorList>
    </citation>
    <scope>NUCLEOTIDE SEQUENCE [LARGE SCALE GENOMIC DNA]</scope>
</reference>
<dbReference type="Gene3D" id="1.20.144.10">
    <property type="entry name" value="Phosphatidic acid phosphatase type 2/haloperoxidase"/>
    <property type="match status" value="1"/>
</dbReference>
<keyword evidence="1" id="KW-0812">Transmembrane</keyword>
<dbReference type="Pfam" id="PF01569">
    <property type="entry name" value="PAP2"/>
    <property type="match status" value="1"/>
</dbReference>
<feature type="domain" description="Phosphatidic acid phosphatase type 2/haloperoxidase" evidence="2">
    <location>
        <begin position="61"/>
        <end position="170"/>
    </location>
</feature>
<dbReference type="InterPro" id="IPR036938">
    <property type="entry name" value="PAP2/HPO_sf"/>
</dbReference>
<dbReference type="EMBL" id="LBWG01000006">
    <property type="protein sequence ID" value="KKR04511.1"/>
    <property type="molecule type" value="Genomic_DNA"/>
</dbReference>
<protein>
    <submittedName>
        <fullName evidence="3">PAP2 family protein</fullName>
    </submittedName>
</protein>
<evidence type="ECO:0000313" key="3">
    <source>
        <dbReference type="EMBL" id="KKR04511.1"/>
    </source>
</evidence>
<dbReference type="SUPFAM" id="SSF48317">
    <property type="entry name" value="Acid phosphatase/Vanadium-dependent haloperoxidase"/>
    <property type="match status" value="1"/>
</dbReference>
<name>A0A0G0MVP4_9BACT</name>
<accession>A0A0G0MVP4</accession>